<evidence type="ECO:0000313" key="2">
    <source>
        <dbReference type="EMBL" id="GIY26220.1"/>
    </source>
</evidence>
<sequence>MILTITGFFLSRSFFCLLVQQSLGDCGTCPNLRGGRRQRRRWAHARSKNRTRASPYLGEVSVVNQRIVILVYGDGEMIEDLGDCGTCPNLRGGRDQRRRWVYASSKNKARASPYLGEVSVVNQRIAILVYEEWWNDLRVMADTMCMLTTCLDSEL</sequence>
<feature type="chain" id="PRO_5043551289" evidence="1">
    <location>
        <begin position="25"/>
        <end position="155"/>
    </location>
</feature>
<dbReference type="AlphaFoldDB" id="A0AAV4RWV3"/>
<name>A0AAV4RWV3_9ARAC</name>
<reference evidence="2 3" key="1">
    <citation type="submission" date="2021-06" db="EMBL/GenBank/DDBJ databases">
        <title>Caerostris darwini draft genome.</title>
        <authorList>
            <person name="Kono N."/>
            <person name="Arakawa K."/>
        </authorList>
    </citation>
    <scope>NUCLEOTIDE SEQUENCE [LARGE SCALE GENOMIC DNA]</scope>
</reference>
<keyword evidence="3" id="KW-1185">Reference proteome</keyword>
<keyword evidence="1" id="KW-0732">Signal</keyword>
<evidence type="ECO:0000256" key="1">
    <source>
        <dbReference type="SAM" id="SignalP"/>
    </source>
</evidence>
<proteinExistence type="predicted"/>
<dbReference type="EMBL" id="BPLQ01006919">
    <property type="protein sequence ID" value="GIY26220.1"/>
    <property type="molecule type" value="Genomic_DNA"/>
</dbReference>
<gene>
    <name evidence="2" type="ORF">CDAR_123331</name>
</gene>
<comment type="caution">
    <text evidence="2">The sequence shown here is derived from an EMBL/GenBank/DDBJ whole genome shotgun (WGS) entry which is preliminary data.</text>
</comment>
<evidence type="ECO:0000313" key="3">
    <source>
        <dbReference type="Proteomes" id="UP001054837"/>
    </source>
</evidence>
<organism evidence="2 3">
    <name type="scientific">Caerostris darwini</name>
    <dbReference type="NCBI Taxonomy" id="1538125"/>
    <lineage>
        <taxon>Eukaryota</taxon>
        <taxon>Metazoa</taxon>
        <taxon>Ecdysozoa</taxon>
        <taxon>Arthropoda</taxon>
        <taxon>Chelicerata</taxon>
        <taxon>Arachnida</taxon>
        <taxon>Araneae</taxon>
        <taxon>Araneomorphae</taxon>
        <taxon>Entelegynae</taxon>
        <taxon>Araneoidea</taxon>
        <taxon>Araneidae</taxon>
        <taxon>Caerostris</taxon>
    </lineage>
</organism>
<dbReference type="Proteomes" id="UP001054837">
    <property type="component" value="Unassembled WGS sequence"/>
</dbReference>
<protein>
    <submittedName>
        <fullName evidence="2">Uncharacterized protein</fullName>
    </submittedName>
</protein>
<feature type="signal peptide" evidence="1">
    <location>
        <begin position="1"/>
        <end position="24"/>
    </location>
</feature>
<accession>A0AAV4RWV3</accession>